<proteinExistence type="inferred from homology"/>
<evidence type="ECO:0000256" key="8">
    <source>
        <dbReference type="ARBA" id="ARBA00023163"/>
    </source>
</evidence>
<evidence type="ECO:0000313" key="15">
    <source>
        <dbReference type="Proteomes" id="UP000031575"/>
    </source>
</evidence>
<feature type="compositionally biased region" description="Low complexity" evidence="11">
    <location>
        <begin position="206"/>
        <end position="217"/>
    </location>
</feature>
<dbReference type="InterPro" id="IPR036867">
    <property type="entry name" value="R3H_dom_sf"/>
</dbReference>
<keyword evidence="3" id="KW-0479">Metal-binding</keyword>
<dbReference type="GO" id="GO:0000981">
    <property type="term" value="F:DNA-binding transcription factor activity, RNA polymerase II-specific"/>
    <property type="evidence" value="ECO:0007669"/>
    <property type="project" value="TreeGrafter"/>
</dbReference>
<feature type="compositionally biased region" description="Low complexity" evidence="11">
    <location>
        <begin position="187"/>
        <end position="198"/>
    </location>
</feature>
<feature type="compositionally biased region" description="Polar residues" evidence="11">
    <location>
        <begin position="1236"/>
        <end position="1257"/>
    </location>
</feature>
<dbReference type="PANTHER" id="PTHR12360">
    <property type="entry name" value="NUCLEAR TRANSCRIPTION FACTOR, X-BOX BINDING 1 NFX1"/>
    <property type="match status" value="1"/>
</dbReference>
<dbReference type="GO" id="GO:0008270">
    <property type="term" value="F:zinc ion binding"/>
    <property type="evidence" value="ECO:0007669"/>
    <property type="project" value="UniProtKB-KW"/>
</dbReference>
<dbReference type="GO" id="GO:0000977">
    <property type="term" value="F:RNA polymerase II transcription regulatory region sequence-specific DNA binding"/>
    <property type="evidence" value="ECO:0007669"/>
    <property type="project" value="TreeGrafter"/>
</dbReference>
<keyword evidence="7" id="KW-0805">Transcription regulation</keyword>
<dbReference type="RefSeq" id="XP_040619775.1">
    <property type="nucleotide sequence ID" value="XM_040759529.1"/>
</dbReference>
<dbReference type="CDD" id="cd06008">
    <property type="entry name" value="NF-X1-zinc-finger"/>
    <property type="match status" value="4"/>
</dbReference>
<feature type="region of interest" description="Disordered" evidence="11">
    <location>
        <begin position="1"/>
        <end position="227"/>
    </location>
</feature>
<dbReference type="InterPro" id="IPR001374">
    <property type="entry name" value="R3H_dom"/>
</dbReference>
<evidence type="ECO:0000259" key="13">
    <source>
        <dbReference type="PROSITE" id="PS51061"/>
    </source>
</evidence>
<organism evidence="14 15">
    <name type="scientific">Sporothrix brasiliensis 5110</name>
    <dbReference type="NCBI Taxonomy" id="1398154"/>
    <lineage>
        <taxon>Eukaryota</taxon>
        <taxon>Fungi</taxon>
        <taxon>Dikarya</taxon>
        <taxon>Ascomycota</taxon>
        <taxon>Pezizomycotina</taxon>
        <taxon>Sordariomycetes</taxon>
        <taxon>Sordariomycetidae</taxon>
        <taxon>Ophiostomatales</taxon>
        <taxon>Ophiostomataceae</taxon>
        <taxon>Sporothrix</taxon>
    </lineage>
</organism>
<keyword evidence="15" id="KW-1185">Reference proteome</keyword>
<evidence type="ECO:0000313" key="14">
    <source>
        <dbReference type="EMBL" id="KIH91765.1"/>
    </source>
</evidence>
<comment type="similarity">
    <text evidence="2">Belongs to the NFX1 family.</text>
</comment>
<keyword evidence="9" id="KW-0539">Nucleus</keyword>
<gene>
    <name evidence="14" type="ORF">SPBR_01218</name>
</gene>
<dbReference type="PANTHER" id="PTHR12360:SF12">
    <property type="entry name" value="TRANSCRIPTIONAL REPRESSOR NF-X1"/>
    <property type="match status" value="1"/>
</dbReference>
<dbReference type="GeneID" id="63674450"/>
<dbReference type="SUPFAM" id="SSF57850">
    <property type="entry name" value="RING/U-box"/>
    <property type="match status" value="1"/>
</dbReference>
<dbReference type="PROSITE" id="PS50089">
    <property type="entry name" value="ZF_RING_2"/>
    <property type="match status" value="1"/>
</dbReference>
<evidence type="ECO:0000256" key="5">
    <source>
        <dbReference type="ARBA" id="ARBA00022771"/>
    </source>
</evidence>
<dbReference type="Gene3D" id="3.30.1370.50">
    <property type="entry name" value="R3H-like domain"/>
    <property type="match status" value="1"/>
</dbReference>
<feature type="compositionally biased region" description="Basic and acidic residues" evidence="11">
    <location>
        <begin position="1339"/>
        <end position="1356"/>
    </location>
</feature>
<keyword evidence="6" id="KW-0862">Zinc</keyword>
<dbReference type="SMART" id="SM00393">
    <property type="entry name" value="R3H"/>
    <property type="match status" value="1"/>
</dbReference>
<accession>A0A0C2IYJ1</accession>
<dbReference type="InterPro" id="IPR034078">
    <property type="entry name" value="NFX1_fam"/>
</dbReference>
<feature type="compositionally biased region" description="Low complexity" evidence="11">
    <location>
        <begin position="39"/>
        <end position="62"/>
    </location>
</feature>
<dbReference type="SMART" id="SM00438">
    <property type="entry name" value="ZnF_NFX"/>
    <property type="match status" value="7"/>
</dbReference>
<dbReference type="Proteomes" id="UP000031575">
    <property type="component" value="Unassembled WGS sequence"/>
</dbReference>
<dbReference type="SUPFAM" id="SSF82708">
    <property type="entry name" value="R3H domain"/>
    <property type="match status" value="1"/>
</dbReference>
<dbReference type="PROSITE" id="PS51061">
    <property type="entry name" value="R3H"/>
    <property type="match status" value="1"/>
</dbReference>
<dbReference type="VEuPathDB" id="FungiDB:SPBR_01218"/>
<dbReference type="SMART" id="SM00184">
    <property type="entry name" value="RING"/>
    <property type="match status" value="1"/>
</dbReference>
<feature type="domain" description="R3H" evidence="13">
    <location>
        <begin position="918"/>
        <end position="996"/>
    </location>
</feature>
<feature type="compositionally biased region" description="Basic and acidic residues" evidence="11">
    <location>
        <begin position="1304"/>
        <end position="1322"/>
    </location>
</feature>
<evidence type="ECO:0000259" key="12">
    <source>
        <dbReference type="PROSITE" id="PS50089"/>
    </source>
</evidence>
<feature type="compositionally biased region" description="Polar residues" evidence="11">
    <location>
        <begin position="22"/>
        <end position="38"/>
    </location>
</feature>
<reference evidence="14 15" key="1">
    <citation type="journal article" date="2014" name="BMC Genomics">
        <title>Comparative genomics of the major fungal agents of human and animal Sporotrichosis: Sporothrix schenckii and Sporothrix brasiliensis.</title>
        <authorList>
            <person name="Teixeira M.M."/>
            <person name="de Almeida L.G."/>
            <person name="Kubitschek-Barreira P."/>
            <person name="Alves F.L."/>
            <person name="Kioshima E.S."/>
            <person name="Abadio A.K."/>
            <person name="Fernandes L."/>
            <person name="Derengowski L.S."/>
            <person name="Ferreira K.S."/>
            <person name="Souza R.C."/>
            <person name="Ruiz J.C."/>
            <person name="de Andrade N.C."/>
            <person name="Paes H.C."/>
            <person name="Nicola A.M."/>
            <person name="Albuquerque P."/>
            <person name="Gerber A.L."/>
            <person name="Martins V.P."/>
            <person name="Peconick L.D."/>
            <person name="Neto A.V."/>
            <person name="Chaucanez C.B."/>
            <person name="Silva P.A."/>
            <person name="Cunha O.L."/>
            <person name="de Oliveira F.F."/>
            <person name="dos Santos T.C."/>
            <person name="Barros A.L."/>
            <person name="Soares M.A."/>
            <person name="de Oliveira L.M."/>
            <person name="Marini M.M."/>
            <person name="Villalobos-Duno H."/>
            <person name="Cunha M.M."/>
            <person name="de Hoog S."/>
            <person name="da Silveira J.F."/>
            <person name="Henrissat B."/>
            <person name="Nino-Vega G.A."/>
            <person name="Cisalpino P.S."/>
            <person name="Mora-Montes H.M."/>
            <person name="Almeida S.R."/>
            <person name="Stajich J.E."/>
            <person name="Lopes-Bezerra L.M."/>
            <person name="Vasconcelos A.T."/>
            <person name="Felipe M.S."/>
        </authorList>
    </citation>
    <scope>NUCLEOTIDE SEQUENCE [LARGE SCALE GENOMIC DNA]</scope>
    <source>
        <strain evidence="14 15">5110</strain>
    </source>
</reference>
<name>A0A0C2IYJ1_9PEZI</name>
<feature type="compositionally biased region" description="Acidic residues" evidence="11">
    <location>
        <begin position="1217"/>
        <end position="1229"/>
    </location>
</feature>
<protein>
    <submittedName>
        <fullName evidence="14">Nf-x1 finger transcription factor</fullName>
    </submittedName>
</protein>
<feature type="region of interest" description="Disordered" evidence="11">
    <location>
        <begin position="1302"/>
        <end position="1369"/>
    </location>
</feature>
<feature type="domain" description="RING-type" evidence="12">
    <location>
        <begin position="243"/>
        <end position="294"/>
    </location>
</feature>
<feature type="compositionally biased region" description="Gly residues" evidence="11">
    <location>
        <begin position="131"/>
        <end position="148"/>
    </location>
</feature>
<evidence type="ECO:0000256" key="11">
    <source>
        <dbReference type="SAM" id="MobiDB-lite"/>
    </source>
</evidence>
<dbReference type="HOGENOM" id="CLU_005714_2_0_1"/>
<evidence type="ECO:0000256" key="4">
    <source>
        <dbReference type="ARBA" id="ARBA00022737"/>
    </source>
</evidence>
<evidence type="ECO:0000256" key="1">
    <source>
        <dbReference type="ARBA" id="ARBA00004123"/>
    </source>
</evidence>
<evidence type="ECO:0000256" key="3">
    <source>
        <dbReference type="ARBA" id="ARBA00022723"/>
    </source>
</evidence>
<keyword evidence="8" id="KW-0804">Transcription</keyword>
<dbReference type="InterPro" id="IPR000967">
    <property type="entry name" value="Znf_NFX1"/>
</dbReference>
<feature type="region of interest" description="Disordered" evidence="11">
    <location>
        <begin position="1203"/>
        <end position="1267"/>
    </location>
</feature>
<dbReference type="EMBL" id="AWTV01000007">
    <property type="protein sequence ID" value="KIH91765.1"/>
    <property type="molecule type" value="Genomic_DNA"/>
</dbReference>
<dbReference type="OrthoDB" id="6512771at2759"/>
<evidence type="ECO:0000256" key="7">
    <source>
        <dbReference type="ARBA" id="ARBA00023015"/>
    </source>
</evidence>
<feature type="compositionally biased region" description="Low complexity" evidence="11">
    <location>
        <begin position="111"/>
        <end position="127"/>
    </location>
</feature>
<keyword evidence="5 10" id="KW-0863">Zinc-finger</keyword>
<evidence type="ECO:0000256" key="2">
    <source>
        <dbReference type="ARBA" id="ARBA00007269"/>
    </source>
</evidence>
<sequence>MSAPTSGLNPTASSWAPEASNPGASNASPVAQSATQGVSHQLPSQPPQVSQQDGVESRQSAARGRRQRPPNDAGRGLENGRGRGRGSRPPIQQNRPVVQQAPSALTQLPIQQQAQQEAQQESQLPARGRGGRSGRGGAARGGRGGRGRGSLIAPPRMFGDQLSGPQAPANGHETPRAQPHLSRRALARAARAADQVARPPDLETEGSAAGSVSSYGAPRVPPSTAPDLPTRMHEDIDSGNYDCPICLNAVTRGSKIWACSMCYHVAHYTCVSAWVKQALNQGLALEKIRCPACNTEAAAAAVDITVPRGNENGSGTGGFFGRKLCWCGKQKTAGVAPAALAPHSCGRICGRARADCHHTCPSPCHAGPCPPCPEMGPLVTCFCGKETSTKPCAAGVQRSWTCGAICDNTLACRTHKCQRTCHPDDCGACTVPLSSTCFCGKTRQDIPCKAREPAQSSANYGQLVYGGASISSFEGTFCCDTVCGRAFDCGKHFCKKPCHAQDATPTHCPASPDVITHCLCGKTLLGSAGGDNASPARTSCEDPIPACDKVCGKALDCGHSCPETCHAGACPPCATVVNASCACGQMSSPVVCSDRAARDDVQCETVCRSWLSCRQHRCNIVCCPGKPKAAARMKQPKGRNAARGSAARDEIEAEHTCLRPCGRLLKCGQHTCPQVCHKGACHSCVAYVLEDMSCPCGQTVVSAPYLCGTVLPACDADCPRPLPCGHPSIPHRCHDSQQQPCPRCQRLVSKSCLCGKLVLNRVACGADNIQCSNICGKTLKCGVHACRLPCHAKGKCEDTTEVDGDSAVCSQVCGRPKATCGHPCANPCHGADDVCSEVEPCGAAVEVTCPCQRQTRKVRCNVCAADPTPTYRRPECDDECLRIQRNAQLKDALRISDDYKDEHLVYSTALMEYFMANRDFATAQEDKIRAFFTSTPSTPAEPSLSVAVGGADKACIFKPMKRHERQFLHMLAESFNLRSESRDEEPHRYVFLTRPRTGTPAVPDISLAESEEIYLRLRDKAEAEEAEREAGAALAASLKAKEAAQEAALDDAFRPAERRRPYNAIFVPAALAAAVTAENSDKSSNSNNADIATILDNDAFQTIVEAWHEQQQQERRWAPSSGLGSSTSPMVAAALHQHTVQPSGDVILRVLIPAAAPAVVQQLLLFLLSYMNAWWSPDTGSSKENRLALCHVDAQYNILRRGTKQTAAGSSNANTIWDDDDINNDDNSDDQWNIVAGTSSASRQATTPVNNSASDTSGPERLPSTKRVVFKLRQKQKTASMMTTAAAQAERKRWLAILAQQATDEEKAGETDKTDKTDKTAADEEQETDDETQKVVLPHGDETKEREETEELRTALERALLAGESTSSS</sequence>
<comment type="subcellular location">
    <subcellularLocation>
        <location evidence="1">Nucleus</location>
    </subcellularLocation>
</comment>
<dbReference type="Pfam" id="PF01424">
    <property type="entry name" value="R3H"/>
    <property type="match status" value="1"/>
</dbReference>
<evidence type="ECO:0000256" key="6">
    <source>
        <dbReference type="ARBA" id="ARBA00022833"/>
    </source>
</evidence>
<keyword evidence="4" id="KW-0677">Repeat</keyword>
<dbReference type="InterPro" id="IPR001841">
    <property type="entry name" value="Znf_RING"/>
</dbReference>
<dbReference type="GO" id="GO:0000122">
    <property type="term" value="P:negative regulation of transcription by RNA polymerase II"/>
    <property type="evidence" value="ECO:0007669"/>
    <property type="project" value="TreeGrafter"/>
</dbReference>
<evidence type="ECO:0000256" key="9">
    <source>
        <dbReference type="ARBA" id="ARBA00023242"/>
    </source>
</evidence>
<feature type="compositionally biased region" description="Polar residues" evidence="11">
    <location>
        <begin position="90"/>
        <end position="110"/>
    </location>
</feature>
<evidence type="ECO:0000256" key="10">
    <source>
        <dbReference type="PROSITE-ProRule" id="PRU00175"/>
    </source>
</evidence>
<comment type="caution">
    <text evidence="14">The sequence shown here is derived from an EMBL/GenBank/DDBJ whole genome shotgun (WGS) entry which is preliminary data.</text>
</comment>
<feature type="compositionally biased region" description="Polar residues" evidence="11">
    <location>
        <begin position="1204"/>
        <end position="1215"/>
    </location>
</feature>
<dbReference type="Pfam" id="PF01422">
    <property type="entry name" value="zf-NF-X1"/>
    <property type="match status" value="8"/>
</dbReference>
<dbReference type="GO" id="GO:0005634">
    <property type="term" value="C:nucleus"/>
    <property type="evidence" value="ECO:0007669"/>
    <property type="project" value="UniProtKB-SubCell"/>
</dbReference>
<feature type="compositionally biased region" description="Polar residues" evidence="11">
    <location>
        <begin position="1"/>
        <end position="14"/>
    </location>
</feature>